<accession>A0A9N9LL40</accession>
<feature type="compositionally biased region" description="Basic and acidic residues" evidence="1">
    <location>
        <begin position="142"/>
        <end position="152"/>
    </location>
</feature>
<feature type="compositionally biased region" description="Pro residues" evidence="1">
    <location>
        <begin position="717"/>
        <end position="732"/>
    </location>
</feature>
<feature type="compositionally biased region" description="Basic and acidic residues" evidence="1">
    <location>
        <begin position="244"/>
        <end position="253"/>
    </location>
</feature>
<keyword evidence="3" id="KW-1185">Reference proteome</keyword>
<feature type="compositionally biased region" description="Polar residues" evidence="1">
    <location>
        <begin position="205"/>
        <end position="218"/>
    </location>
</feature>
<sequence>MGKKATKQKKAKTHLDKSGLTVSADHAMSPDRDASDSTIIRHDSWEGQTKGTEENPEEKEGDAQASDDDGNEGSTARGQKLGSLEAKIHAAARAVIADIKDNYGGNDESVLSVQTDESHPSYNSGNEELSELTPDMDTSAISHEHEKLMESIERDEDDYNEAHGLGGHTEDRVESPSSKSQSENDRGGDSSSHNEGDIDDDDVFSRNSGHSARSSLNSCHGLDSSDEPYGQKALTSPTVGEEAASTRRGSEVSHLESYMHEIPEAVSPSQSKVLSRPPFRTPSAVRAMQMSSPTPSVYNTSPRSVKRHLPTVSRIGTPSSHTPRYRTPTRLKAKKEQPLVLLHVTVLPLVWQYSHLMPSSDLPDTLKDVKENWRLLQEKLADTVLERGILIPHPQDSYDVLEERLLEALELPVRPRAMILKCGHYMGPLEHEVPSWDEDADEFWADKAPQRKWCDICRRDIKLENGGEPEKRKFRVKIFASNGLMHAGAWAAAWREMERVDVEIGPWIESAQLDELERMAMSKSKPPAVSIEDLEDAFEDEDGDHEVVRRSVEPSDIQQPRSGEMPSSEDISEMSKDIPEHISEDAPEEMPEIDPEDISDQILEEVPEEIEDDLDDSPEKISENCVEEISEETKDAPEEVSENIPASFSEEVLEEIPQDMLRNVNMSERHEEHARSVDFDESDQPQELEKSVADYEKEMQELLLEEEQMRKRHIHSPEPPIPQRPQPSFNPQPPFNVDSRPKINEDSLSELLVAAGKVAMRDRKNLAILFLSVLVLILALRPVASSSSHLQMADSPAIAPEILHATDSQSNPSAPEALVEVIYEGPVTAAKTSGPQVQAASKKVQQRKSKGSKEAPLKAALKKPPPACNEEAKSEESAVAETVEGMLEGENEGIEPEESVDTMPQLDDDVEEDIQTTQELQADAQEEVVEAIESQLADDMPQAESKMGAEEINRVDMSENDLNDEVGAMEEELENYENEDEAEQADNETDPSTKEALRVPDSSDSSVLYGDHDENPTSATSEREEL</sequence>
<comment type="caution">
    <text evidence="2">The sequence shown here is derived from an EMBL/GenBank/DDBJ whole genome shotgun (WGS) entry which is preliminary data.</text>
</comment>
<evidence type="ECO:0000313" key="3">
    <source>
        <dbReference type="Proteomes" id="UP000701801"/>
    </source>
</evidence>
<reference evidence="2" key="1">
    <citation type="submission" date="2021-07" db="EMBL/GenBank/DDBJ databases">
        <authorList>
            <person name="Durling M."/>
        </authorList>
    </citation>
    <scope>NUCLEOTIDE SEQUENCE</scope>
</reference>
<feature type="compositionally biased region" description="Basic residues" evidence="1">
    <location>
        <begin position="1"/>
        <end position="12"/>
    </location>
</feature>
<dbReference type="OrthoDB" id="5369448at2759"/>
<feature type="region of interest" description="Disordered" evidence="1">
    <location>
        <begin position="538"/>
        <end position="574"/>
    </location>
</feature>
<evidence type="ECO:0000313" key="2">
    <source>
        <dbReference type="EMBL" id="CAG8976118.1"/>
    </source>
</evidence>
<feature type="compositionally biased region" description="Acidic residues" evidence="1">
    <location>
        <begin position="958"/>
        <end position="989"/>
    </location>
</feature>
<feature type="region of interest" description="Disordered" evidence="1">
    <location>
        <begin position="102"/>
        <end position="253"/>
    </location>
</feature>
<dbReference type="Proteomes" id="UP000701801">
    <property type="component" value="Unassembled WGS sequence"/>
</dbReference>
<feature type="compositionally biased region" description="Basic and acidic residues" evidence="1">
    <location>
        <begin position="1010"/>
        <end position="1026"/>
    </location>
</feature>
<feature type="compositionally biased region" description="Acidic residues" evidence="1">
    <location>
        <begin position="887"/>
        <end position="914"/>
    </location>
</feature>
<dbReference type="AlphaFoldDB" id="A0A9N9LL40"/>
<feature type="compositionally biased region" description="Basic and acidic residues" evidence="1">
    <location>
        <begin position="667"/>
        <end position="678"/>
    </location>
</feature>
<gene>
    <name evidence="2" type="ORF">HYALB_00002399</name>
</gene>
<feature type="compositionally biased region" description="Basic and acidic residues" evidence="1">
    <location>
        <begin position="687"/>
        <end position="700"/>
    </location>
</feature>
<feature type="compositionally biased region" description="Acidic residues" evidence="1">
    <location>
        <begin position="54"/>
        <end position="71"/>
    </location>
</feature>
<proteinExistence type="predicted"/>
<feature type="compositionally biased region" description="Basic and acidic residues" evidence="1">
    <location>
        <begin position="947"/>
        <end position="957"/>
    </location>
</feature>
<feature type="compositionally biased region" description="Basic and acidic residues" evidence="1">
    <location>
        <begin position="182"/>
        <end position="196"/>
    </location>
</feature>
<organism evidence="2 3">
    <name type="scientific">Hymenoscyphus albidus</name>
    <dbReference type="NCBI Taxonomy" id="595503"/>
    <lineage>
        <taxon>Eukaryota</taxon>
        <taxon>Fungi</taxon>
        <taxon>Dikarya</taxon>
        <taxon>Ascomycota</taxon>
        <taxon>Pezizomycotina</taxon>
        <taxon>Leotiomycetes</taxon>
        <taxon>Helotiales</taxon>
        <taxon>Helotiaceae</taxon>
        <taxon>Hymenoscyphus</taxon>
    </lineage>
</organism>
<feature type="region of interest" description="Disordered" evidence="1">
    <location>
        <begin position="831"/>
        <end position="1026"/>
    </location>
</feature>
<feature type="compositionally biased region" description="Basic and acidic residues" evidence="1">
    <location>
        <begin position="28"/>
        <end position="45"/>
    </location>
</feature>
<protein>
    <recommendedName>
        <fullName evidence="4">Pathway-specific nitrogen regulator</fullName>
    </recommendedName>
</protein>
<dbReference type="EMBL" id="CAJVRM010000162">
    <property type="protein sequence ID" value="CAG8976118.1"/>
    <property type="molecule type" value="Genomic_DNA"/>
</dbReference>
<evidence type="ECO:0008006" key="4">
    <source>
        <dbReference type="Google" id="ProtNLM"/>
    </source>
</evidence>
<feature type="region of interest" description="Disordered" evidence="1">
    <location>
        <begin position="627"/>
        <end position="732"/>
    </location>
</feature>
<name>A0A9N9LL40_9HELO</name>
<feature type="compositionally biased region" description="Polar residues" evidence="1">
    <location>
        <begin position="109"/>
        <end position="127"/>
    </location>
</feature>
<evidence type="ECO:0000256" key="1">
    <source>
        <dbReference type="SAM" id="MobiDB-lite"/>
    </source>
</evidence>
<feature type="region of interest" description="Disordered" evidence="1">
    <location>
        <begin position="1"/>
        <end position="81"/>
    </location>
</feature>